<dbReference type="InterPro" id="IPR015424">
    <property type="entry name" value="PyrdxlP-dep_Trfase"/>
</dbReference>
<dbReference type="GO" id="GO:0008483">
    <property type="term" value="F:transaminase activity"/>
    <property type="evidence" value="ECO:0007669"/>
    <property type="project" value="UniProtKB-KW"/>
</dbReference>
<dbReference type="Gene3D" id="3.40.640.10">
    <property type="entry name" value="Type I PLP-dependent aspartate aminotransferase-like (Major domain)"/>
    <property type="match status" value="1"/>
</dbReference>
<sequence length="376" mass="40548">MLGPSNHWSLLYPQADQRRHETALRQAMDRVSASGSYILGAEVTAFEAEFAAYLGGGQAVGVANGTDAIELMLRGLGIGAGSKVAVPSFAPSAVAAGVMRSGAVPEFVDIEPGTFTLCPEALDELLRSFRGRGVRAAVVVHLYGHPADWANLQRVANEHGIELLEDCAQAHGALWHGQPAGTLGRAAAFSFYPTKNLAALGDAGAVVTKDAELAEWVRELRQYGWKERHVSVHAGVNSRLDELQAAVLRVKLGALNESVLQRRRLAATYDARLVGSRTVEAPMVRGGCEHAYHQYVVRCARRDALMQHLLRAGIPVAALYPVPLHRQGAFGGENELLLECDRAAAAVLTLPMHPYVSEEAVEEVIEALKRFEHESS</sequence>
<dbReference type="EMBL" id="JBHSMQ010000001">
    <property type="protein sequence ID" value="MFC5454176.1"/>
    <property type="molecule type" value="Genomic_DNA"/>
</dbReference>
<dbReference type="Gene3D" id="3.90.1150.10">
    <property type="entry name" value="Aspartate Aminotransferase, domain 1"/>
    <property type="match status" value="1"/>
</dbReference>
<comment type="caution">
    <text evidence="4">The sequence shown here is derived from an EMBL/GenBank/DDBJ whole genome shotgun (WGS) entry which is preliminary data.</text>
</comment>
<keyword evidence="5" id="KW-1185">Reference proteome</keyword>
<keyword evidence="4" id="KW-0808">Transferase</keyword>
<keyword evidence="1 3" id="KW-0663">Pyridoxal phosphate</keyword>
<proteinExistence type="inferred from homology"/>
<dbReference type="PANTHER" id="PTHR30244">
    <property type="entry name" value="TRANSAMINASE"/>
    <property type="match status" value="1"/>
</dbReference>
<evidence type="ECO:0000256" key="3">
    <source>
        <dbReference type="RuleBase" id="RU004508"/>
    </source>
</evidence>
<accession>A0ABW0KN78</accession>
<organism evidence="4 5">
    <name type="scientific">Prosthecobacter fluviatilis</name>
    <dbReference type="NCBI Taxonomy" id="445931"/>
    <lineage>
        <taxon>Bacteria</taxon>
        <taxon>Pseudomonadati</taxon>
        <taxon>Verrucomicrobiota</taxon>
        <taxon>Verrucomicrobiia</taxon>
        <taxon>Verrucomicrobiales</taxon>
        <taxon>Verrucomicrobiaceae</taxon>
        <taxon>Prosthecobacter</taxon>
    </lineage>
</organism>
<dbReference type="RefSeq" id="WP_377163980.1">
    <property type="nucleotide sequence ID" value="NZ_JBHSMQ010000001.1"/>
</dbReference>
<protein>
    <submittedName>
        <fullName evidence="4">DegT/DnrJ/EryC1/StrS family aminotransferase</fullName>
    </submittedName>
</protein>
<dbReference type="SUPFAM" id="SSF53383">
    <property type="entry name" value="PLP-dependent transferases"/>
    <property type="match status" value="1"/>
</dbReference>
<keyword evidence="4" id="KW-0032">Aminotransferase</keyword>
<evidence type="ECO:0000256" key="2">
    <source>
        <dbReference type="ARBA" id="ARBA00037999"/>
    </source>
</evidence>
<dbReference type="PIRSF" id="PIRSF000390">
    <property type="entry name" value="PLP_StrS"/>
    <property type="match status" value="1"/>
</dbReference>
<gene>
    <name evidence="4" type="ORF">ACFQDI_04845</name>
</gene>
<dbReference type="InterPro" id="IPR015422">
    <property type="entry name" value="PyrdxlP-dep_Trfase_small"/>
</dbReference>
<dbReference type="Proteomes" id="UP001596052">
    <property type="component" value="Unassembled WGS sequence"/>
</dbReference>
<name>A0ABW0KN78_9BACT</name>
<dbReference type="PANTHER" id="PTHR30244:SF36">
    <property type="entry name" value="3-OXO-GLUCOSE-6-PHOSPHATE:GLUTAMATE AMINOTRANSFERASE"/>
    <property type="match status" value="1"/>
</dbReference>
<evidence type="ECO:0000313" key="4">
    <source>
        <dbReference type="EMBL" id="MFC5454176.1"/>
    </source>
</evidence>
<reference evidence="5" key="1">
    <citation type="journal article" date="2019" name="Int. J. Syst. Evol. Microbiol.">
        <title>The Global Catalogue of Microorganisms (GCM) 10K type strain sequencing project: providing services to taxonomists for standard genome sequencing and annotation.</title>
        <authorList>
            <consortium name="The Broad Institute Genomics Platform"/>
            <consortium name="The Broad Institute Genome Sequencing Center for Infectious Disease"/>
            <person name="Wu L."/>
            <person name="Ma J."/>
        </authorList>
    </citation>
    <scope>NUCLEOTIDE SEQUENCE [LARGE SCALE GENOMIC DNA]</scope>
    <source>
        <strain evidence="5">CGMCC 4.1469</strain>
    </source>
</reference>
<dbReference type="InterPro" id="IPR015421">
    <property type="entry name" value="PyrdxlP-dep_Trfase_major"/>
</dbReference>
<dbReference type="Pfam" id="PF01041">
    <property type="entry name" value="DegT_DnrJ_EryC1"/>
    <property type="match status" value="1"/>
</dbReference>
<dbReference type="InterPro" id="IPR000653">
    <property type="entry name" value="DegT/StrS_aminotransferase"/>
</dbReference>
<evidence type="ECO:0000313" key="5">
    <source>
        <dbReference type="Proteomes" id="UP001596052"/>
    </source>
</evidence>
<comment type="similarity">
    <text evidence="2 3">Belongs to the DegT/DnrJ/EryC1 family.</text>
</comment>
<evidence type="ECO:0000256" key="1">
    <source>
        <dbReference type="ARBA" id="ARBA00022898"/>
    </source>
</evidence>
<dbReference type="CDD" id="cd00616">
    <property type="entry name" value="AHBA_syn"/>
    <property type="match status" value="1"/>
</dbReference>